<evidence type="ECO:0000313" key="3">
    <source>
        <dbReference type="Proteomes" id="UP000483820"/>
    </source>
</evidence>
<proteinExistence type="predicted"/>
<name>A0A6A5HR31_CAERE</name>
<feature type="chain" id="PRO_5025330314" evidence="1">
    <location>
        <begin position="20"/>
        <end position="131"/>
    </location>
</feature>
<protein>
    <submittedName>
        <fullName evidence="2">Uncharacterized protein</fullName>
    </submittedName>
</protein>
<dbReference type="CTD" id="78773196"/>
<feature type="signal peptide" evidence="1">
    <location>
        <begin position="1"/>
        <end position="19"/>
    </location>
</feature>
<comment type="caution">
    <text evidence="2">The sequence shown here is derived from an EMBL/GenBank/DDBJ whole genome shotgun (WGS) entry which is preliminary data.</text>
</comment>
<organism evidence="2 3">
    <name type="scientific">Caenorhabditis remanei</name>
    <name type="common">Caenorhabditis vulgaris</name>
    <dbReference type="NCBI Taxonomy" id="31234"/>
    <lineage>
        <taxon>Eukaryota</taxon>
        <taxon>Metazoa</taxon>
        <taxon>Ecdysozoa</taxon>
        <taxon>Nematoda</taxon>
        <taxon>Chromadorea</taxon>
        <taxon>Rhabditida</taxon>
        <taxon>Rhabditina</taxon>
        <taxon>Rhabditomorpha</taxon>
        <taxon>Rhabditoidea</taxon>
        <taxon>Rhabditidae</taxon>
        <taxon>Peloderinae</taxon>
        <taxon>Caenorhabditis</taxon>
    </lineage>
</organism>
<reference evidence="2 3" key="1">
    <citation type="submission" date="2019-12" db="EMBL/GenBank/DDBJ databases">
        <title>Chromosome-level assembly of the Caenorhabditis remanei genome.</title>
        <authorList>
            <person name="Teterina A.A."/>
            <person name="Willis J.H."/>
            <person name="Phillips P.C."/>
        </authorList>
    </citation>
    <scope>NUCLEOTIDE SEQUENCE [LARGE SCALE GENOMIC DNA]</scope>
    <source>
        <strain evidence="2 3">PX506</strain>
        <tissue evidence="2">Whole organism</tissue>
    </source>
</reference>
<evidence type="ECO:0000313" key="2">
    <source>
        <dbReference type="EMBL" id="KAF1769074.1"/>
    </source>
</evidence>
<accession>A0A6A5HR31</accession>
<dbReference type="GeneID" id="78773196"/>
<dbReference type="Proteomes" id="UP000483820">
    <property type="component" value="Chromosome I"/>
</dbReference>
<dbReference type="RefSeq" id="XP_053591376.1">
    <property type="nucleotide sequence ID" value="XM_053722731.1"/>
</dbReference>
<dbReference type="KEGG" id="crq:GCK72_000887"/>
<keyword evidence="1" id="KW-0732">Signal</keyword>
<gene>
    <name evidence="2" type="ORF">GCK72_000887</name>
</gene>
<dbReference type="EMBL" id="WUAV01000001">
    <property type="protein sequence ID" value="KAF1769074.1"/>
    <property type="molecule type" value="Genomic_DNA"/>
</dbReference>
<sequence>MNSLFYILVLLSLITITSSQLFHTSPEVLSNQVYNPYHSYNGYGHTQHHHGGGHVVHHDNGVRASHGFFTRDQSTLPALQSSVGMLREPIGMLRLLTADRVHDENLLRALAFLWEPGISQIRFKVGEPFLP</sequence>
<dbReference type="AlphaFoldDB" id="A0A6A5HR31"/>
<evidence type="ECO:0000256" key="1">
    <source>
        <dbReference type="SAM" id="SignalP"/>
    </source>
</evidence>